<dbReference type="OrthoDB" id="797879at2"/>
<gene>
    <name evidence="2" type="ORF">F8C67_09150</name>
</gene>
<dbReference type="RefSeq" id="WP_151667535.1">
    <property type="nucleotide sequence ID" value="NZ_WBVO01000006.1"/>
</dbReference>
<feature type="transmembrane region" description="Helical" evidence="1">
    <location>
        <begin position="87"/>
        <end position="107"/>
    </location>
</feature>
<feature type="transmembrane region" description="Helical" evidence="1">
    <location>
        <begin position="60"/>
        <end position="80"/>
    </location>
</feature>
<name>A0A6N6RI46_9FLAO</name>
<evidence type="ECO:0000313" key="3">
    <source>
        <dbReference type="Proteomes" id="UP000468650"/>
    </source>
</evidence>
<dbReference type="EMBL" id="WBVO01000006">
    <property type="protein sequence ID" value="KAB2810034.1"/>
    <property type="molecule type" value="Genomic_DNA"/>
</dbReference>
<dbReference type="Proteomes" id="UP000468650">
    <property type="component" value="Unassembled WGS sequence"/>
</dbReference>
<keyword evidence="1" id="KW-0812">Transmembrane</keyword>
<sequence>MNKPQQPLRPNPKKARRDRRELPIGLIVAVLTPIFGSAILLELYPNIDLDELDNYSLNTVIVRLLTFAVLINAGLFFLALRLNREGLGRGVLMGTLIVAIAIIYFKFLA</sequence>
<keyword evidence="1" id="KW-0472">Membrane</keyword>
<evidence type="ECO:0000256" key="1">
    <source>
        <dbReference type="SAM" id="Phobius"/>
    </source>
</evidence>
<protein>
    <submittedName>
        <fullName evidence="2">Uncharacterized protein</fullName>
    </submittedName>
</protein>
<feature type="transmembrane region" description="Helical" evidence="1">
    <location>
        <begin position="21"/>
        <end position="40"/>
    </location>
</feature>
<organism evidence="2 3">
    <name type="scientific">Phaeocystidibacter luteus</name>
    <dbReference type="NCBI Taxonomy" id="911197"/>
    <lineage>
        <taxon>Bacteria</taxon>
        <taxon>Pseudomonadati</taxon>
        <taxon>Bacteroidota</taxon>
        <taxon>Flavobacteriia</taxon>
        <taxon>Flavobacteriales</taxon>
        <taxon>Phaeocystidibacteraceae</taxon>
        <taxon>Phaeocystidibacter</taxon>
    </lineage>
</organism>
<keyword evidence="1" id="KW-1133">Transmembrane helix</keyword>
<keyword evidence="3" id="KW-1185">Reference proteome</keyword>
<accession>A0A6N6RI46</accession>
<reference evidence="2 3" key="1">
    <citation type="submission" date="2019-09" db="EMBL/GenBank/DDBJ databases">
        <title>Genomes of family Cryomorphaceae.</title>
        <authorList>
            <person name="Bowman J.P."/>
        </authorList>
    </citation>
    <scope>NUCLEOTIDE SEQUENCE [LARGE SCALE GENOMIC DNA]</scope>
    <source>
        <strain evidence="2 3">LMG 25704</strain>
    </source>
</reference>
<evidence type="ECO:0000313" key="2">
    <source>
        <dbReference type="EMBL" id="KAB2810034.1"/>
    </source>
</evidence>
<dbReference type="AlphaFoldDB" id="A0A6N6RI46"/>
<proteinExistence type="predicted"/>
<comment type="caution">
    <text evidence="2">The sequence shown here is derived from an EMBL/GenBank/DDBJ whole genome shotgun (WGS) entry which is preliminary data.</text>
</comment>